<dbReference type="InterPro" id="IPR029050">
    <property type="entry name" value="Immunoprotect_excell_Ig-like"/>
</dbReference>
<evidence type="ECO:0000256" key="3">
    <source>
        <dbReference type="SAM" id="SignalP"/>
    </source>
</evidence>
<dbReference type="PROSITE" id="PS51257">
    <property type="entry name" value="PROKAR_LIPOPROTEIN"/>
    <property type="match status" value="1"/>
</dbReference>
<evidence type="ECO:0000313" key="5">
    <source>
        <dbReference type="EMBL" id="GAA2002725.1"/>
    </source>
</evidence>
<feature type="chain" id="PRO_5045075992" description="DUF4352 domain-containing protein" evidence="3">
    <location>
        <begin position="24"/>
        <end position="191"/>
    </location>
</feature>
<feature type="signal peptide" evidence="3">
    <location>
        <begin position="1"/>
        <end position="23"/>
    </location>
</feature>
<dbReference type="RefSeq" id="WP_344662516.1">
    <property type="nucleotide sequence ID" value="NZ_BAAAQM010000075.1"/>
</dbReference>
<evidence type="ECO:0000259" key="4">
    <source>
        <dbReference type="Pfam" id="PF11611"/>
    </source>
</evidence>
<keyword evidence="6" id="KW-1185">Reference proteome</keyword>
<comment type="caution">
    <text evidence="5">The sequence shown here is derived from an EMBL/GenBank/DDBJ whole genome shotgun (WGS) entry which is preliminary data.</text>
</comment>
<feature type="domain" description="DUF4352" evidence="4">
    <location>
        <begin position="63"/>
        <end position="184"/>
    </location>
</feature>
<evidence type="ECO:0000256" key="1">
    <source>
        <dbReference type="ARBA" id="ARBA00022729"/>
    </source>
</evidence>
<dbReference type="Pfam" id="PF11611">
    <property type="entry name" value="DUF4352"/>
    <property type="match status" value="1"/>
</dbReference>
<accession>A0ABN2T9R3</accession>
<feature type="compositionally biased region" description="Low complexity" evidence="2">
    <location>
        <begin position="42"/>
        <end position="59"/>
    </location>
</feature>
<dbReference type="EMBL" id="BAAAQM010000075">
    <property type="protein sequence ID" value="GAA2002725.1"/>
    <property type="molecule type" value="Genomic_DNA"/>
</dbReference>
<reference evidence="5 6" key="1">
    <citation type="journal article" date="2019" name="Int. J. Syst. Evol. Microbiol.">
        <title>The Global Catalogue of Microorganisms (GCM) 10K type strain sequencing project: providing services to taxonomists for standard genome sequencing and annotation.</title>
        <authorList>
            <consortium name="The Broad Institute Genomics Platform"/>
            <consortium name="The Broad Institute Genome Sequencing Center for Infectious Disease"/>
            <person name="Wu L."/>
            <person name="Ma J."/>
        </authorList>
    </citation>
    <scope>NUCLEOTIDE SEQUENCE [LARGE SCALE GENOMIC DNA]</scope>
    <source>
        <strain evidence="5 6">JCM 16013</strain>
    </source>
</reference>
<protein>
    <recommendedName>
        <fullName evidence="4">DUF4352 domain-containing protein</fullName>
    </recommendedName>
</protein>
<organism evidence="5 6">
    <name type="scientific">Catenulispora subtropica</name>
    <dbReference type="NCBI Taxonomy" id="450798"/>
    <lineage>
        <taxon>Bacteria</taxon>
        <taxon>Bacillati</taxon>
        <taxon>Actinomycetota</taxon>
        <taxon>Actinomycetes</taxon>
        <taxon>Catenulisporales</taxon>
        <taxon>Catenulisporaceae</taxon>
        <taxon>Catenulispora</taxon>
    </lineage>
</organism>
<name>A0ABN2T9R3_9ACTN</name>
<feature type="region of interest" description="Disordered" evidence="2">
    <location>
        <begin position="28"/>
        <end position="59"/>
    </location>
</feature>
<gene>
    <name evidence="5" type="ORF">GCM10009838_80890</name>
</gene>
<dbReference type="Proteomes" id="UP001499854">
    <property type="component" value="Unassembled WGS sequence"/>
</dbReference>
<evidence type="ECO:0000256" key="2">
    <source>
        <dbReference type="SAM" id="MobiDB-lite"/>
    </source>
</evidence>
<keyword evidence="1 3" id="KW-0732">Signal</keyword>
<dbReference type="InterPro" id="IPR029051">
    <property type="entry name" value="DUF4352"/>
</dbReference>
<proteinExistence type="predicted"/>
<sequence>MSRKFGTIGATAAAALLAAGAAACQSSTQATKVGSDAQSVQTSGTSAAGSASPSTSAPAAKTFKVGDQVQNGKWIVTVHKADVPFTPKNDFDKPKDGDMFVVLDVEVKNTSGSAQDFSSMLGFELKDGANQTYDETILAEDGMPAVPEGSVAAGEAKRGEVAFEVPKTAKGLKLEFRGGVMDGQVAIDLGH</sequence>
<dbReference type="Gene3D" id="2.60.40.1240">
    <property type="match status" value="1"/>
</dbReference>
<evidence type="ECO:0000313" key="6">
    <source>
        <dbReference type="Proteomes" id="UP001499854"/>
    </source>
</evidence>